<reference evidence="9 10" key="1">
    <citation type="journal article" date="2023" name="BMC Biol.">
        <title>The compact genome of the sponge Oopsacas minuta (Hexactinellida) is lacking key metazoan core genes.</title>
        <authorList>
            <person name="Santini S."/>
            <person name="Schenkelaars Q."/>
            <person name="Jourda C."/>
            <person name="Duchesne M."/>
            <person name="Belahbib H."/>
            <person name="Rocher C."/>
            <person name="Selva M."/>
            <person name="Riesgo A."/>
            <person name="Vervoort M."/>
            <person name="Leys S.P."/>
            <person name="Kodjabachian L."/>
            <person name="Le Bivic A."/>
            <person name="Borchiellini C."/>
            <person name="Claverie J.M."/>
            <person name="Renard E."/>
        </authorList>
    </citation>
    <scope>NUCLEOTIDE SEQUENCE [LARGE SCALE GENOMIC DNA]</scope>
    <source>
        <strain evidence="9">SPO-2</strain>
    </source>
</reference>
<feature type="domain" description="Ig-like" evidence="7">
    <location>
        <begin position="490"/>
        <end position="573"/>
    </location>
</feature>
<feature type="compositionally biased region" description="Basic and acidic residues" evidence="4">
    <location>
        <begin position="1549"/>
        <end position="1569"/>
    </location>
</feature>
<dbReference type="SUPFAM" id="SSF48726">
    <property type="entry name" value="Immunoglobulin"/>
    <property type="match status" value="9"/>
</dbReference>
<dbReference type="PANTHER" id="PTHR44170">
    <property type="entry name" value="PROTEIN SIDEKICK"/>
    <property type="match status" value="1"/>
</dbReference>
<gene>
    <name evidence="9" type="ORF">LOD99_2903</name>
</gene>
<protein>
    <submittedName>
        <fullName evidence="9">Down syndrome cell adhesion molecule</fullName>
    </submittedName>
</protein>
<keyword evidence="3" id="KW-0393">Immunoglobulin domain</keyword>
<feature type="domain" description="Ig-like" evidence="7">
    <location>
        <begin position="671"/>
        <end position="757"/>
    </location>
</feature>
<dbReference type="InterPro" id="IPR036116">
    <property type="entry name" value="FN3_sf"/>
</dbReference>
<feature type="compositionally biased region" description="Acidic residues" evidence="4">
    <location>
        <begin position="1401"/>
        <end position="1413"/>
    </location>
</feature>
<feature type="chain" id="PRO_5043586000" evidence="6">
    <location>
        <begin position="21"/>
        <end position="1569"/>
    </location>
</feature>
<keyword evidence="6" id="KW-0732">Signal</keyword>
<dbReference type="InterPro" id="IPR036179">
    <property type="entry name" value="Ig-like_dom_sf"/>
</dbReference>
<evidence type="ECO:0000256" key="1">
    <source>
        <dbReference type="ARBA" id="ARBA00022737"/>
    </source>
</evidence>
<name>A0AAV7K1B1_9METZ</name>
<feature type="compositionally biased region" description="Basic and acidic residues" evidence="4">
    <location>
        <begin position="1426"/>
        <end position="1436"/>
    </location>
</feature>
<evidence type="ECO:0000259" key="8">
    <source>
        <dbReference type="PROSITE" id="PS50853"/>
    </source>
</evidence>
<feature type="domain" description="Fibronectin type-III" evidence="8">
    <location>
        <begin position="857"/>
        <end position="957"/>
    </location>
</feature>
<feature type="domain" description="Ig-like" evidence="7">
    <location>
        <begin position="762"/>
        <end position="850"/>
    </location>
</feature>
<keyword evidence="2" id="KW-1015">Disulfide bond</keyword>
<dbReference type="InterPro" id="IPR003598">
    <property type="entry name" value="Ig_sub2"/>
</dbReference>
<feature type="compositionally biased region" description="Polar residues" evidence="4">
    <location>
        <begin position="1339"/>
        <end position="1349"/>
    </location>
</feature>
<dbReference type="Proteomes" id="UP001165289">
    <property type="component" value="Unassembled WGS sequence"/>
</dbReference>
<evidence type="ECO:0000256" key="4">
    <source>
        <dbReference type="SAM" id="MobiDB-lite"/>
    </source>
</evidence>
<evidence type="ECO:0000313" key="9">
    <source>
        <dbReference type="EMBL" id="KAI6654056.1"/>
    </source>
</evidence>
<dbReference type="Gene3D" id="2.60.40.10">
    <property type="entry name" value="Immunoglobulins"/>
    <property type="match status" value="12"/>
</dbReference>
<evidence type="ECO:0000256" key="2">
    <source>
        <dbReference type="ARBA" id="ARBA00023157"/>
    </source>
</evidence>
<evidence type="ECO:0000256" key="5">
    <source>
        <dbReference type="SAM" id="Phobius"/>
    </source>
</evidence>
<dbReference type="SMART" id="SM00060">
    <property type="entry name" value="FN3"/>
    <property type="match status" value="3"/>
</dbReference>
<accession>A0AAV7K1B1</accession>
<keyword evidence="5" id="KW-0812">Transmembrane</keyword>
<dbReference type="GO" id="GO:0016020">
    <property type="term" value="C:membrane"/>
    <property type="evidence" value="ECO:0007669"/>
    <property type="project" value="UniProtKB-SubCell"/>
</dbReference>
<feature type="compositionally biased region" description="Basic and acidic residues" evidence="4">
    <location>
        <begin position="1515"/>
        <end position="1538"/>
    </location>
</feature>
<dbReference type="PROSITE" id="PS50835">
    <property type="entry name" value="IG_LIKE"/>
    <property type="match status" value="9"/>
</dbReference>
<keyword evidence="5" id="KW-1133">Transmembrane helix</keyword>
<evidence type="ECO:0000313" key="10">
    <source>
        <dbReference type="Proteomes" id="UP001165289"/>
    </source>
</evidence>
<feature type="transmembrane region" description="Helical" evidence="5">
    <location>
        <begin position="1210"/>
        <end position="1234"/>
    </location>
</feature>
<evidence type="ECO:0000259" key="7">
    <source>
        <dbReference type="PROSITE" id="PS50835"/>
    </source>
</evidence>
<feature type="domain" description="Ig-like" evidence="7">
    <location>
        <begin position="405"/>
        <end position="485"/>
    </location>
</feature>
<dbReference type="InterPro" id="IPR013783">
    <property type="entry name" value="Ig-like_fold"/>
</dbReference>
<keyword evidence="5" id="KW-0472">Membrane</keyword>
<dbReference type="InterPro" id="IPR003599">
    <property type="entry name" value="Ig_sub"/>
</dbReference>
<feature type="domain" description="Ig-like" evidence="7">
    <location>
        <begin position="578"/>
        <end position="666"/>
    </location>
</feature>
<dbReference type="FunFam" id="2.60.40.10:FF:000032">
    <property type="entry name" value="palladin isoform X1"/>
    <property type="match status" value="2"/>
</dbReference>
<dbReference type="SUPFAM" id="SSF49265">
    <property type="entry name" value="Fibronectin type III"/>
    <property type="match status" value="2"/>
</dbReference>
<dbReference type="SMART" id="SM00409">
    <property type="entry name" value="IG"/>
    <property type="match status" value="9"/>
</dbReference>
<keyword evidence="10" id="KW-1185">Reference proteome</keyword>
<dbReference type="Pfam" id="PF00041">
    <property type="entry name" value="fn3"/>
    <property type="match status" value="2"/>
</dbReference>
<dbReference type="CDD" id="cd00063">
    <property type="entry name" value="FN3"/>
    <property type="match status" value="2"/>
</dbReference>
<dbReference type="GO" id="GO:0098609">
    <property type="term" value="P:cell-cell adhesion"/>
    <property type="evidence" value="ECO:0007669"/>
    <property type="project" value="TreeGrafter"/>
</dbReference>
<feature type="domain" description="Ig-like" evidence="7">
    <location>
        <begin position="245"/>
        <end position="316"/>
    </location>
</feature>
<feature type="domain" description="Ig-like" evidence="7">
    <location>
        <begin position="111"/>
        <end position="217"/>
    </location>
</feature>
<proteinExistence type="predicted"/>
<dbReference type="CDD" id="cd00096">
    <property type="entry name" value="Ig"/>
    <property type="match status" value="2"/>
</dbReference>
<feature type="region of interest" description="Disordered" evidence="4">
    <location>
        <begin position="1391"/>
        <end position="1436"/>
    </location>
</feature>
<feature type="domain" description="Ig-like" evidence="7">
    <location>
        <begin position="15"/>
        <end position="103"/>
    </location>
</feature>
<feature type="region of interest" description="Disordered" evidence="4">
    <location>
        <begin position="1313"/>
        <end position="1353"/>
    </location>
</feature>
<dbReference type="Pfam" id="PF07679">
    <property type="entry name" value="I-set"/>
    <property type="match status" value="2"/>
</dbReference>
<dbReference type="EMBL" id="JAKMXF010000233">
    <property type="protein sequence ID" value="KAI6654056.1"/>
    <property type="molecule type" value="Genomic_DNA"/>
</dbReference>
<dbReference type="PANTHER" id="PTHR44170:SF6">
    <property type="entry name" value="CONTACTIN"/>
    <property type="match status" value="1"/>
</dbReference>
<dbReference type="PROSITE" id="PS50853">
    <property type="entry name" value="FN3"/>
    <property type="match status" value="2"/>
</dbReference>
<feature type="region of interest" description="Disordered" evidence="4">
    <location>
        <begin position="1515"/>
        <end position="1569"/>
    </location>
</feature>
<evidence type="ECO:0000256" key="6">
    <source>
        <dbReference type="SAM" id="SignalP"/>
    </source>
</evidence>
<organism evidence="9 10">
    <name type="scientific">Oopsacas minuta</name>
    <dbReference type="NCBI Taxonomy" id="111878"/>
    <lineage>
        <taxon>Eukaryota</taxon>
        <taxon>Metazoa</taxon>
        <taxon>Porifera</taxon>
        <taxon>Hexactinellida</taxon>
        <taxon>Hexasterophora</taxon>
        <taxon>Lyssacinosida</taxon>
        <taxon>Leucopsacidae</taxon>
        <taxon>Oopsacas</taxon>
    </lineage>
</organism>
<feature type="compositionally biased region" description="Low complexity" evidence="4">
    <location>
        <begin position="1324"/>
        <end position="1338"/>
    </location>
</feature>
<sequence length="1569" mass="171991">MYRIQLVTFLCLLIPLTSLAQIFTLHPPNTTRIVDTDISIDCSIVASEITVRWRKDSDILSPSSSSYEILTVLISAGLSSQFHIFSGEFANTGVYTCLAYNDSVFLAESYPGTLTMEGPVHYIEDPLDQVVYLNQPIILVCHIQGSPLPTLKWTHDVTEGNIDVVPGGLTSIITNRINAYETSSKLTISNAQLTHDSTYHCETENSYGSADRTARITVQDQEIESVSIAQPVHGTVYPLIAHDLNSITLPCSATGLPKPTLQWEIPASVQTANVRVNQATLIPTLYISAPTLADAGIYTCIANNTFTYDVASIEVVVIETPVVSTSSDSVVTADSSVTLFCSATGTPTPTVTLIHPDDTILNLDVNGYVTISVISYLDEGTYTCLAVTQTVSSDATFFLTVYSEPVIAIPPTDKGVGIGQDVSFSCIVAGTPTPSITWIHNTHTIIQAPIPSTLRLSNVHSSDQGIYTCMATNLINSINATAILTIYPIPQFAITPTTTLAGVGDSVTFKCSANDATTTVEWYVDNILITSGIKYFVISDSLVIYNLVLSDSNSYTCRISNPAGELEASAILNIILRPYFLQTPLDQTVEAGIQVTFTCSVSGSPDPILSWLDGSDSIVETNGKFTVSMDSNTITLTITDVTLTEAGTYTCLADNGLEASRTALLSIINAPQVTIIPAIQKAILGQQFILTCEVTYSVPYPSFQWYNNSLIITTDDRVKRFANGSLVFSNVMLSDEGEYLCIAINTEGTGDAKANVEIIVTPTFSSTQTQHHVALGSDITLPCSSAGVPSPVTSWLLPDNTAAPNDGHFSWSLAVNGSLTIRDVLGSDHGSYTCVAMNEAGVANLQIFLTVQVAPDEPYNLTVVIEDASNVTITWIIPFNGYSAITGYMVRQNIVGGDVMEAEIEWEDLSLDEGEFDSAIVMGLIPFEFYRFRVAAVNEIGIGSYSDLTAKVQLFSSFPPAPENVTTQSLNSTAILIIWDPPTYPHGVILEHVIEWGIAGEISFNNTIPISQGTRYILTSLSIYTEYCFIIRAVNDNPFGGVFNGFFSEPVYQYTGEGPPVGPPLNVTLTTVPGGIIVIWNAPRIEFRQGIIIAYNLFYRPSLLNIPFPTLPPFEINQTNHSLEILNAYRKELMEYYQFGNISYTLFSIAVKTESFSHTITLEGLAREDYYYDIKLQAINSAGIGPNSTAQSAKSGFNYVNLLPIILPSILVPVLILACIVISVIVVLILLPYYKNWKETARNRKPYRETGSARRPLVPSSSLQVSNFDTENRGFDDIIRKQSSSAKKRDSPTGNESYLAAINEINRQIMESVGESDQEATPTGSEYSDSEGSGSMSGINTEVFTSNKPTDSDGAHVIYNYDSVMPKVGEEKTGTTKQTDFDDVVGDTIREAPVLQAGNYSDDDDDDGDDDDDIRLADSQTPADFYPHENSDLSDDERVTYGDYLKNVSADQDQPHADSEVSLSQYSHISFEFSRAKKQMANLKMEDKNIKVEKKRLDQEKKLREKIAFKERKARELRAKSERKEREKEAKQRLKERQQSYIPPSSLDPDLKYKDMSATRENKNRDVLF</sequence>
<dbReference type="InterPro" id="IPR013098">
    <property type="entry name" value="Ig_I-set"/>
</dbReference>
<dbReference type="Pfam" id="PF13927">
    <property type="entry name" value="Ig_3"/>
    <property type="match status" value="6"/>
</dbReference>
<comment type="caution">
    <text evidence="9">The sequence shown here is derived from an EMBL/GenBank/DDBJ whole genome shotgun (WGS) entry which is preliminary data.</text>
</comment>
<feature type="domain" description="Fibronectin type-III" evidence="8">
    <location>
        <begin position="961"/>
        <end position="1058"/>
    </location>
</feature>
<dbReference type="InterPro" id="IPR007110">
    <property type="entry name" value="Ig-like_dom"/>
</dbReference>
<dbReference type="InterPro" id="IPR003961">
    <property type="entry name" value="FN3_dom"/>
</dbReference>
<evidence type="ECO:0000256" key="3">
    <source>
        <dbReference type="ARBA" id="ARBA00023319"/>
    </source>
</evidence>
<feature type="domain" description="Ig-like" evidence="7">
    <location>
        <begin position="321"/>
        <end position="400"/>
    </location>
</feature>
<dbReference type="SMART" id="SM00408">
    <property type="entry name" value="IGc2"/>
    <property type="match status" value="9"/>
</dbReference>
<feature type="signal peptide" evidence="6">
    <location>
        <begin position="1"/>
        <end position="20"/>
    </location>
</feature>
<keyword evidence="1" id="KW-0677">Repeat</keyword>